<evidence type="ECO:0000259" key="4">
    <source>
        <dbReference type="PROSITE" id="PS51898"/>
    </source>
</evidence>
<protein>
    <submittedName>
        <fullName evidence="5">Site-specific recombinase XerD</fullName>
    </submittedName>
</protein>
<dbReference type="CDD" id="cd01189">
    <property type="entry name" value="INT_ICEBs1_C_like"/>
    <property type="match status" value="1"/>
</dbReference>
<dbReference type="RefSeq" id="WP_091395838.1">
    <property type="nucleotide sequence ID" value="NZ_FMCR01000001.1"/>
</dbReference>
<dbReference type="PANTHER" id="PTHR30349:SF91">
    <property type="entry name" value="INTA PROTEIN"/>
    <property type="match status" value="1"/>
</dbReference>
<dbReference type="STRING" id="285676.GA0070561_1447"/>
<dbReference type="SUPFAM" id="SSF56349">
    <property type="entry name" value="DNA breaking-rejoining enzymes"/>
    <property type="match status" value="1"/>
</dbReference>
<dbReference type="InterPro" id="IPR050090">
    <property type="entry name" value="Tyrosine_recombinase_XerCD"/>
</dbReference>
<dbReference type="EMBL" id="FMCR01000001">
    <property type="protein sequence ID" value="SCE76248.1"/>
    <property type="molecule type" value="Genomic_DNA"/>
</dbReference>
<dbReference type="PROSITE" id="PS51898">
    <property type="entry name" value="TYR_RECOMBINASE"/>
    <property type="match status" value="1"/>
</dbReference>
<dbReference type="InterPro" id="IPR010998">
    <property type="entry name" value="Integrase_recombinase_N"/>
</dbReference>
<evidence type="ECO:0000313" key="5">
    <source>
        <dbReference type="EMBL" id="SCE76248.1"/>
    </source>
</evidence>
<dbReference type="GO" id="GO:0006310">
    <property type="term" value="P:DNA recombination"/>
    <property type="evidence" value="ECO:0007669"/>
    <property type="project" value="UniProtKB-KW"/>
</dbReference>
<dbReference type="Pfam" id="PF14659">
    <property type="entry name" value="Phage_int_SAM_3"/>
    <property type="match status" value="1"/>
</dbReference>
<dbReference type="InterPro" id="IPR013762">
    <property type="entry name" value="Integrase-like_cat_sf"/>
</dbReference>
<evidence type="ECO:0000256" key="3">
    <source>
        <dbReference type="ARBA" id="ARBA00023172"/>
    </source>
</evidence>
<keyword evidence="3" id="KW-0233">DNA recombination</keyword>
<dbReference type="Proteomes" id="UP000198864">
    <property type="component" value="Unassembled WGS sequence"/>
</dbReference>
<feature type="domain" description="Tyr recombinase" evidence="4">
    <location>
        <begin position="199"/>
        <end position="398"/>
    </location>
</feature>
<dbReference type="PANTHER" id="PTHR30349">
    <property type="entry name" value="PHAGE INTEGRASE-RELATED"/>
    <property type="match status" value="1"/>
</dbReference>
<evidence type="ECO:0000256" key="2">
    <source>
        <dbReference type="ARBA" id="ARBA00023125"/>
    </source>
</evidence>
<dbReference type="Gene3D" id="1.10.150.130">
    <property type="match status" value="1"/>
</dbReference>
<accession>A0A1C4UX29</accession>
<sequence>MPGRVRANGEGSIFPYRNGFAAYVWVEKPDGKRGRKWAYGKTREEVHDKWIKLHGQAKAGPVATRSPTVGEYAGYWLREIVKPNLAPGSYVTYEVVVRLYLVPGLGRKRLDKLRVSDVQTWINEVGRTCQCCAQGKDERRKAAQRRCCALGRCCRDLPSATSVTHLRTVLRTLLSQAITEGLISRNVASLVKLPPVRKRKQKAWTSDEARCFLESARADEDPLYAAYVLVLVLGLRKGEMLGLTWADIDLDSGELTIDRQLQRVGAELLHRETKTAASDATLPLPDICTVALDRRRAAQTAARDAAGPAWHPSDLIFTTRYGRPVEPRNFNRFWDRRCDAAGVRRITVRDARRTCASLLADLDVHPRVAMQILRHAQFAITMEIYTVVSSAATRDALKRLGQALDR</sequence>
<dbReference type="InterPro" id="IPR002104">
    <property type="entry name" value="Integrase_catalytic"/>
</dbReference>
<keyword evidence="1" id="KW-0229">DNA integration</keyword>
<dbReference type="InterPro" id="IPR011010">
    <property type="entry name" value="DNA_brk_join_enz"/>
</dbReference>
<gene>
    <name evidence="5" type="ORF">GA0070561_1447</name>
</gene>
<proteinExistence type="predicted"/>
<reference evidence="5 6" key="1">
    <citation type="submission" date="2016-06" db="EMBL/GenBank/DDBJ databases">
        <authorList>
            <person name="Kjaerup R.B."/>
            <person name="Dalgaard T.S."/>
            <person name="Juul-Madsen H.R."/>
        </authorList>
    </citation>
    <scope>NUCLEOTIDE SEQUENCE [LARGE SCALE GENOMIC DNA]</scope>
    <source>
        <strain evidence="5 6">DSM 44871</strain>
    </source>
</reference>
<name>A0A1C4UX29_9ACTN</name>
<dbReference type="GO" id="GO:0003677">
    <property type="term" value="F:DNA binding"/>
    <property type="evidence" value="ECO:0007669"/>
    <property type="project" value="UniProtKB-KW"/>
</dbReference>
<keyword evidence="2" id="KW-0238">DNA-binding</keyword>
<organism evidence="5 6">
    <name type="scientific">Micromonospora saelicesensis</name>
    <dbReference type="NCBI Taxonomy" id="285676"/>
    <lineage>
        <taxon>Bacteria</taxon>
        <taxon>Bacillati</taxon>
        <taxon>Actinomycetota</taxon>
        <taxon>Actinomycetes</taxon>
        <taxon>Micromonosporales</taxon>
        <taxon>Micromonosporaceae</taxon>
        <taxon>Micromonospora</taxon>
    </lineage>
</organism>
<dbReference type="GO" id="GO:0015074">
    <property type="term" value="P:DNA integration"/>
    <property type="evidence" value="ECO:0007669"/>
    <property type="project" value="UniProtKB-KW"/>
</dbReference>
<evidence type="ECO:0000313" key="6">
    <source>
        <dbReference type="Proteomes" id="UP000198864"/>
    </source>
</evidence>
<dbReference type="InterPro" id="IPR004107">
    <property type="entry name" value="Integrase_SAM-like_N"/>
</dbReference>
<evidence type="ECO:0000256" key="1">
    <source>
        <dbReference type="ARBA" id="ARBA00022908"/>
    </source>
</evidence>
<dbReference type="Gene3D" id="1.10.443.10">
    <property type="entry name" value="Intergrase catalytic core"/>
    <property type="match status" value="1"/>
</dbReference>
<dbReference type="Pfam" id="PF00589">
    <property type="entry name" value="Phage_integrase"/>
    <property type="match status" value="1"/>
</dbReference>
<dbReference type="AlphaFoldDB" id="A0A1C4UX29"/>